<name>G7L9F9_MEDTR</name>
<evidence type="ECO:0000256" key="1">
    <source>
        <dbReference type="SAM" id="MobiDB-lite"/>
    </source>
</evidence>
<feature type="region of interest" description="Disordered" evidence="1">
    <location>
        <begin position="1"/>
        <end position="20"/>
    </location>
</feature>
<sequence length="79" mass="9122">MVLMQFGLRNPDSTSTNSEHVRNMDRHFKDNINLLSFHPCIFMIKTPLEGTSYAGLRPQNPKFHRLDPFLHGVNAVRIT</sequence>
<dbReference type="EMBL" id="CM001224">
    <property type="protein sequence ID" value="AET03627.1"/>
    <property type="molecule type" value="Genomic_DNA"/>
</dbReference>
<reference evidence="3" key="3">
    <citation type="submission" date="2015-04" db="UniProtKB">
        <authorList>
            <consortium name="EnsemblPlants"/>
        </authorList>
    </citation>
    <scope>IDENTIFICATION</scope>
    <source>
        <strain evidence="3">cv. Jemalong A17</strain>
    </source>
</reference>
<accession>G7L9F9</accession>
<protein>
    <submittedName>
        <fullName evidence="2 3">Uncharacterized protein</fullName>
    </submittedName>
</protein>
<dbReference type="Proteomes" id="UP000002051">
    <property type="component" value="Chromosome 8"/>
</dbReference>
<reference evidence="2 4" key="2">
    <citation type="journal article" date="2014" name="BMC Genomics">
        <title>An improved genome release (version Mt4.0) for the model legume Medicago truncatula.</title>
        <authorList>
            <person name="Tang H."/>
            <person name="Krishnakumar V."/>
            <person name="Bidwell S."/>
            <person name="Rosen B."/>
            <person name="Chan A."/>
            <person name="Zhou S."/>
            <person name="Gentzbittel L."/>
            <person name="Childs K.L."/>
            <person name="Yandell M."/>
            <person name="Gundlach H."/>
            <person name="Mayer K.F."/>
            <person name="Schwartz D.C."/>
            <person name="Town C.D."/>
        </authorList>
    </citation>
    <scope>GENOME REANNOTATION</scope>
    <source>
        <strain evidence="3 4">cv. Jemalong A17</strain>
    </source>
</reference>
<gene>
    <name evidence="2" type="ordered locus">MTR_8g073880</name>
</gene>
<evidence type="ECO:0000313" key="3">
    <source>
        <dbReference type="EnsemblPlants" id="AET03627"/>
    </source>
</evidence>
<evidence type="ECO:0000313" key="2">
    <source>
        <dbReference type="EMBL" id="AET03627.1"/>
    </source>
</evidence>
<reference evidence="2 4" key="1">
    <citation type="journal article" date="2011" name="Nature">
        <title>The Medicago genome provides insight into the evolution of rhizobial symbioses.</title>
        <authorList>
            <person name="Young N.D."/>
            <person name="Debelle F."/>
            <person name="Oldroyd G.E."/>
            <person name="Geurts R."/>
            <person name="Cannon S.B."/>
            <person name="Udvardi M.K."/>
            <person name="Benedito V.A."/>
            <person name="Mayer K.F."/>
            <person name="Gouzy J."/>
            <person name="Schoof H."/>
            <person name="Van de Peer Y."/>
            <person name="Proost S."/>
            <person name="Cook D.R."/>
            <person name="Meyers B.C."/>
            <person name="Spannagl M."/>
            <person name="Cheung F."/>
            <person name="De Mita S."/>
            <person name="Krishnakumar V."/>
            <person name="Gundlach H."/>
            <person name="Zhou S."/>
            <person name="Mudge J."/>
            <person name="Bharti A.K."/>
            <person name="Murray J.D."/>
            <person name="Naoumkina M.A."/>
            <person name="Rosen B."/>
            <person name="Silverstein K.A."/>
            <person name="Tang H."/>
            <person name="Rombauts S."/>
            <person name="Zhao P.X."/>
            <person name="Zhou P."/>
            <person name="Barbe V."/>
            <person name="Bardou P."/>
            <person name="Bechner M."/>
            <person name="Bellec A."/>
            <person name="Berger A."/>
            <person name="Berges H."/>
            <person name="Bidwell S."/>
            <person name="Bisseling T."/>
            <person name="Choisne N."/>
            <person name="Couloux A."/>
            <person name="Denny R."/>
            <person name="Deshpande S."/>
            <person name="Dai X."/>
            <person name="Doyle J.J."/>
            <person name="Dudez A.M."/>
            <person name="Farmer A.D."/>
            <person name="Fouteau S."/>
            <person name="Franken C."/>
            <person name="Gibelin C."/>
            <person name="Gish J."/>
            <person name="Goldstein S."/>
            <person name="Gonzalez A.J."/>
            <person name="Green P.J."/>
            <person name="Hallab A."/>
            <person name="Hartog M."/>
            <person name="Hua A."/>
            <person name="Humphray S.J."/>
            <person name="Jeong D.H."/>
            <person name="Jing Y."/>
            <person name="Jocker A."/>
            <person name="Kenton S.M."/>
            <person name="Kim D.J."/>
            <person name="Klee K."/>
            <person name="Lai H."/>
            <person name="Lang C."/>
            <person name="Lin S."/>
            <person name="Macmil S.L."/>
            <person name="Magdelenat G."/>
            <person name="Matthews L."/>
            <person name="McCorrison J."/>
            <person name="Monaghan E.L."/>
            <person name="Mun J.H."/>
            <person name="Najar F.Z."/>
            <person name="Nicholson C."/>
            <person name="Noirot C."/>
            <person name="O'Bleness M."/>
            <person name="Paule C.R."/>
            <person name="Poulain J."/>
            <person name="Prion F."/>
            <person name="Qin B."/>
            <person name="Qu C."/>
            <person name="Retzel E.F."/>
            <person name="Riddle C."/>
            <person name="Sallet E."/>
            <person name="Samain S."/>
            <person name="Samson N."/>
            <person name="Sanders I."/>
            <person name="Saurat O."/>
            <person name="Scarpelli C."/>
            <person name="Schiex T."/>
            <person name="Segurens B."/>
            <person name="Severin A.J."/>
            <person name="Sherrier D.J."/>
            <person name="Shi R."/>
            <person name="Sims S."/>
            <person name="Singer S.R."/>
            <person name="Sinharoy S."/>
            <person name="Sterck L."/>
            <person name="Viollet A."/>
            <person name="Wang B.B."/>
            <person name="Wang K."/>
            <person name="Wang M."/>
            <person name="Wang X."/>
            <person name="Warfsmann J."/>
            <person name="Weissenbach J."/>
            <person name="White D.D."/>
            <person name="White J.D."/>
            <person name="Wiley G.B."/>
            <person name="Wincker P."/>
            <person name="Xing Y."/>
            <person name="Yang L."/>
            <person name="Yao Z."/>
            <person name="Ying F."/>
            <person name="Zhai J."/>
            <person name="Zhou L."/>
            <person name="Zuber A."/>
            <person name="Denarie J."/>
            <person name="Dixon R.A."/>
            <person name="May G.D."/>
            <person name="Schwartz D.C."/>
            <person name="Rogers J."/>
            <person name="Quetier F."/>
            <person name="Town C.D."/>
            <person name="Roe B.A."/>
        </authorList>
    </citation>
    <scope>NUCLEOTIDE SEQUENCE [LARGE SCALE GENOMIC DNA]</scope>
    <source>
        <strain evidence="2">A17</strain>
        <strain evidence="3 4">cv. Jemalong A17</strain>
    </source>
</reference>
<proteinExistence type="predicted"/>
<dbReference type="PaxDb" id="3880-AET03627"/>
<dbReference type="AlphaFoldDB" id="G7L9F9"/>
<dbReference type="HOGENOM" id="CLU_2609714_0_0_1"/>
<dbReference type="EnsemblPlants" id="AET03627">
    <property type="protein sequence ID" value="AET03627"/>
    <property type="gene ID" value="MTR_8g073880"/>
</dbReference>
<organism evidence="2 4">
    <name type="scientific">Medicago truncatula</name>
    <name type="common">Barrel medic</name>
    <name type="synonym">Medicago tribuloides</name>
    <dbReference type="NCBI Taxonomy" id="3880"/>
    <lineage>
        <taxon>Eukaryota</taxon>
        <taxon>Viridiplantae</taxon>
        <taxon>Streptophyta</taxon>
        <taxon>Embryophyta</taxon>
        <taxon>Tracheophyta</taxon>
        <taxon>Spermatophyta</taxon>
        <taxon>Magnoliopsida</taxon>
        <taxon>eudicotyledons</taxon>
        <taxon>Gunneridae</taxon>
        <taxon>Pentapetalae</taxon>
        <taxon>rosids</taxon>
        <taxon>fabids</taxon>
        <taxon>Fabales</taxon>
        <taxon>Fabaceae</taxon>
        <taxon>Papilionoideae</taxon>
        <taxon>50 kb inversion clade</taxon>
        <taxon>NPAAA clade</taxon>
        <taxon>Hologalegina</taxon>
        <taxon>IRL clade</taxon>
        <taxon>Trifolieae</taxon>
        <taxon>Medicago</taxon>
    </lineage>
</organism>
<keyword evidence="4" id="KW-1185">Reference proteome</keyword>
<evidence type="ECO:0000313" key="4">
    <source>
        <dbReference type="Proteomes" id="UP000002051"/>
    </source>
</evidence>